<evidence type="ECO:0000259" key="1">
    <source>
        <dbReference type="Pfam" id="PF14478"/>
    </source>
</evidence>
<sequence length="491" mass="52511">MQHMKKIISRIVMLLFVIGIAVSGSIGNVYADSENTDSMSTTANQNRLSGNDRIETSLKISQDGWKYGASTAVIAQGYGYADALCAAPLAKKYNAPIILSRQDSLSDETVSELKRLKVDKVFVIGGTSSLSDNVESQLKNIGVNDVKRLGGADRYETSVKIAEELGDVDNIVVTSGNGYADSLSIASIAAKKGMPILLSQSNELPQIVKNYLKNRDIAKTYIVGGTAVIASSLESSLPNVIRLGGTTRFDTNLAVLQNFKADLNFDNVYIASGDGPNGDEFADALSGSALASTKSAPMVLVYNTLSTKTADFLKSNMSDKTMLTALGGTLVVPAVIVDDLIHYFNGEATSGGIGDETSPTTGSGSGNSGTFTLEITKDNNGTLLKKQIFNIDGNKTVLGYLETMVDNIDLESGYINSMSINGQNYLNNSAPDWSYGTSWFIYVNEEFASEGVQSMKPKTGDLIKLDYHDWTYETINDSDSSTGEGSNNLPE</sequence>
<dbReference type="Proteomes" id="UP001564657">
    <property type="component" value="Unassembled WGS sequence"/>
</dbReference>
<keyword evidence="3" id="KW-1185">Reference proteome</keyword>
<dbReference type="PANTHER" id="PTHR30032:SF8">
    <property type="entry name" value="GERMINATION-SPECIFIC N-ACETYLMURAMOYL-L-ALANINE AMIDASE"/>
    <property type="match status" value="1"/>
</dbReference>
<dbReference type="EMBL" id="JBGEWD010000002">
    <property type="protein sequence ID" value="MEY7999221.1"/>
    <property type="molecule type" value="Genomic_DNA"/>
</dbReference>
<gene>
    <name evidence="2" type="ORF">AB8U03_03235</name>
</gene>
<evidence type="ECO:0000313" key="2">
    <source>
        <dbReference type="EMBL" id="MEY7999221.1"/>
    </source>
</evidence>
<reference evidence="2 3" key="1">
    <citation type="submission" date="2024-08" db="EMBL/GenBank/DDBJ databases">
        <title>Clostridium lapicellarii sp. nov., and Clostridium renhuaiense sp. nov., two species isolated from the mud in a fermentation cellar used for producing sauce-flavour Chinese liquors.</title>
        <authorList>
            <person name="Yang F."/>
            <person name="Wang H."/>
            <person name="Chen L.Q."/>
            <person name="Zhou N."/>
            <person name="Lu J.J."/>
            <person name="Pu X.X."/>
            <person name="Wan B."/>
            <person name="Wang L."/>
            <person name="Liu S.J."/>
        </authorList>
    </citation>
    <scope>NUCLEOTIDE SEQUENCE [LARGE SCALE GENOMIC DNA]</scope>
    <source>
        <strain evidence="2 3">MT-5</strain>
    </source>
</reference>
<dbReference type="Gene3D" id="3.40.50.12090">
    <property type="match status" value="2"/>
</dbReference>
<evidence type="ECO:0000313" key="3">
    <source>
        <dbReference type="Proteomes" id="UP001564657"/>
    </source>
</evidence>
<dbReference type="InterPro" id="IPR027954">
    <property type="entry name" value="Transcobalamin-like_C"/>
</dbReference>
<accession>A0ABV4BNL9</accession>
<dbReference type="InterPro" id="IPR007253">
    <property type="entry name" value="Cell_wall-bd_2"/>
</dbReference>
<feature type="domain" description="Transcobalamin-like C-terminal" evidence="1">
    <location>
        <begin position="396"/>
        <end position="468"/>
    </location>
</feature>
<organism evidence="2 3">
    <name type="scientific">Clostridium moutaii</name>
    <dbReference type="NCBI Taxonomy" id="3240932"/>
    <lineage>
        <taxon>Bacteria</taxon>
        <taxon>Bacillati</taxon>
        <taxon>Bacillota</taxon>
        <taxon>Clostridia</taxon>
        <taxon>Eubacteriales</taxon>
        <taxon>Clostridiaceae</taxon>
        <taxon>Clostridium</taxon>
    </lineage>
</organism>
<protein>
    <submittedName>
        <fullName evidence="2">Cell wall-binding repeat-containing protein</fullName>
    </submittedName>
</protein>
<dbReference type="Gene3D" id="2.170.130.30">
    <property type="match status" value="1"/>
</dbReference>
<comment type="caution">
    <text evidence="2">The sequence shown here is derived from an EMBL/GenBank/DDBJ whole genome shotgun (WGS) entry which is preliminary data.</text>
</comment>
<proteinExistence type="predicted"/>
<dbReference type="Pfam" id="PF04122">
    <property type="entry name" value="CW_binding_2"/>
    <property type="match status" value="3"/>
</dbReference>
<dbReference type="RefSeq" id="WP_369703110.1">
    <property type="nucleotide sequence ID" value="NZ_JBGEWD010000002.1"/>
</dbReference>
<name>A0ABV4BNL9_9CLOT</name>
<dbReference type="PANTHER" id="PTHR30032">
    <property type="entry name" value="N-ACETYLMURAMOYL-L-ALANINE AMIDASE-RELATED"/>
    <property type="match status" value="1"/>
</dbReference>
<dbReference type="InterPro" id="IPR051922">
    <property type="entry name" value="Bact_Sporulation_Assoc"/>
</dbReference>
<dbReference type="Pfam" id="PF14478">
    <property type="entry name" value="DUF4430"/>
    <property type="match status" value="1"/>
</dbReference>